<dbReference type="SUPFAM" id="SSF52833">
    <property type="entry name" value="Thioredoxin-like"/>
    <property type="match status" value="1"/>
</dbReference>
<dbReference type="EMBL" id="FTOR01000001">
    <property type="protein sequence ID" value="SIS80765.1"/>
    <property type="molecule type" value="Genomic_DNA"/>
</dbReference>
<dbReference type="InterPro" id="IPR029759">
    <property type="entry name" value="GPX_AS"/>
</dbReference>
<dbReference type="InterPro" id="IPR036249">
    <property type="entry name" value="Thioredoxin-like_sf"/>
</dbReference>
<evidence type="ECO:0000256" key="4">
    <source>
        <dbReference type="PIRSR" id="PIRSR000303-1"/>
    </source>
</evidence>
<evidence type="ECO:0000313" key="7">
    <source>
        <dbReference type="Proteomes" id="UP000186917"/>
    </source>
</evidence>
<evidence type="ECO:0000256" key="2">
    <source>
        <dbReference type="ARBA" id="ARBA00022559"/>
    </source>
</evidence>
<dbReference type="STRING" id="477680.SAMN05421788_1011335"/>
<evidence type="ECO:0000256" key="3">
    <source>
        <dbReference type="ARBA" id="ARBA00023002"/>
    </source>
</evidence>
<evidence type="ECO:0000313" key="6">
    <source>
        <dbReference type="EMBL" id="SIS80765.1"/>
    </source>
</evidence>
<dbReference type="Proteomes" id="UP000186917">
    <property type="component" value="Unassembled WGS sequence"/>
</dbReference>
<dbReference type="Gene3D" id="3.40.30.10">
    <property type="entry name" value="Glutaredoxin"/>
    <property type="match status" value="1"/>
</dbReference>
<dbReference type="InterPro" id="IPR000889">
    <property type="entry name" value="Glutathione_peroxidase"/>
</dbReference>
<keyword evidence="2 5" id="KW-0575">Peroxidase</keyword>
<reference evidence="7" key="1">
    <citation type="submission" date="2017-01" db="EMBL/GenBank/DDBJ databases">
        <authorList>
            <person name="Varghese N."/>
            <person name="Submissions S."/>
        </authorList>
    </citation>
    <scope>NUCLEOTIDE SEQUENCE [LARGE SCALE GENOMIC DNA]</scope>
    <source>
        <strain evidence="7">DSM 21054</strain>
    </source>
</reference>
<dbReference type="AlphaFoldDB" id="A0A1N7M3S0"/>
<dbReference type="OrthoDB" id="9789406at2"/>
<dbReference type="PROSITE" id="PS00460">
    <property type="entry name" value="GLUTATHIONE_PEROXID_1"/>
    <property type="match status" value="1"/>
</dbReference>
<dbReference type="GO" id="GO:0034599">
    <property type="term" value="P:cellular response to oxidative stress"/>
    <property type="evidence" value="ECO:0007669"/>
    <property type="project" value="TreeGrafter"/>
</dbReference>
<keyword evidence="3 5" id="KW-0560">Oxidoreductase</keyword>
<feature type="active site" evidence="4">
    <location>
        <position position="73"/>
    </location>
</feature>
<sequence length="195" mass="22058">MKGKQSFLRFVYPLLMKLTRLLGVNNRIQYNTNEAVPPASFYALQTVQNNGVTLSFEQFKGKQVLLVNTASGCGWTAQYTQLQQLHQQYPQLVILGFPANDFKEQEKGSDAEIAQFCQVNFGVTFPLMKKSVVIKDVAQSEVFKWLSDASLNGWNNIQPEWNFSKYLVNEQGSLQYYFGPSISPLSTTVTQAITH</sequence>
<protein>
    <recommendedName>
        <fullName evidence="5">Glutathione peroxidase</fullName>
    </recommendedName>
</protein>
<evidence type="ECO:0000256" key="1">
    <source>
        <dbReference type="ARBA" id="ARBA00006926"/>
    </source>
</evidence>
<dbReference type="PROSITE" id="PS51355">
    <property type="entry name" value="GLUTATHIONE_PEROXID_3"/>
    <property type="match status" value="1"/>
</dbReference>
<name>A0A1N7M3S0_9BACT</name>
<dbReference type="PANTHER" id="PTHR11592">
    <property type="entry name" value="GLUTATHIONE PEROXIDASE"/>
    <property type="match status" value="1"/>
</dbReference>
<organism evidence="6 7">
    <name type="scientific">Filimonas lacunae</name>
    <dbReference type="NCBI Taxonomy" id="477680"/>
    <lineage>
        <taxon>Bacteria</taxon>
        <taxon>Pseudomonadati</taxon>
        <taxon>Bacteroidota</taxon>
        <taxon>Chitinophagia</taxon>
        <taxon>Chitinophagales</taxon>
        <taxon>Chitinophagaceae</taxon>
        <taxon>Filimonas</taxon>
    </lineage>
</organism>
<dbReference type="PANTHER" id="PTHR11592:SF78">
    <property type="entry name" value="GLUTATHIONE PEROXIDASE"/>
    <property type="match status" value="1"/>
</dbReference>
<dbReference type="CDD" id="cd00340">
    <property type="entry name" value="GSH_Peroxidase"/>
    <property type="match status" value="1"/>
</dbReference>
<dbReference type="GO" id="GO:0004601">
    <property type="term" value="F:peroxidase activity"/>
    <property type="evidence" value="ECO:0007669"/>
    <property type="project" value="UniProtKB-KW"/>
</dbReference>
<keyword evidence="7" id="KW-1185">Reference proteome</keyword>
<comment type="similarity">
    <text evidence="1 5">Belongs to the glutathione peroxidase family.</text>
</comment>
<accession>A0A1N7M3S0</accession>
<gene>
    <name evidence="6" type="ORF">SAMN05421788_1011335</name>
</gene>
<dbReference type="Pfam" id="PF00255">
    <property type="entry name" value="GSHPx"/>
    <property type="match status" value="1"/>
</dbReference>
<proteinExistence type="inferred from homology"/>
<dbReference type="PRINTS" id="PR01011">
    <property type="entry name" value="GLUTPROXDASE"/>
</dbReference>
<evidence type="ECO:0000256" key="5">
    <source>
        <dbReference type="RuleBase" id="RU000499"/>
    </source>
</evidence>
<dbReference type="PIRSF" id="PIRSF000303">
    <property type="entry name" value="Glutathion_perox"/>
    <property type="match status" value="1"/>
</dbReference>